<evidence type="ECO:0000259" key="6">
    <source>
        <dbReference type="Pfam" id="PF00155"/>
    </source>
</evidence>
<dbReference type="InterPro" id="IPR001917">
    <property type="entry name" value="Aminotrans_II_pyridoxalP_BS"/>
</dbReference>
<dbReference type="Gene3D" id="3.90.1150.10">
    <property type="entry name" value="Aspartate Aminotransferase, domain 1"/>
    <property type="match status" value="1"/>
</dbReference>
<reference evidence="7" key="1">
    <citation type="journal article" date="2020" name="mSystems">
        <title>Genome- and Community-Level Interaction Insights into Carbon Utilization and Element Cycling Functions of Hydrothermarchaeota in Hydrothermal Sediment.</title>
        <authorList>
            <person name="Zhou Z."/>
            <person name="Liu Y."/>
            <person name="Xu W."/>
            <person name="Pan J."/>
            <person name="Luo Z.H."/>
            <person name="Li M."/>
        </authorList>
    </citation>
    <scope>NUCLEOTIDE SEQUENCE [LARGE SCALE GENOMIC DNA]</scope>
    <source>
        <strain evidence="7">SpSt-902</strain>
    </source>
</reference>
<dbReference type="Gene3D" id="3.40.640.10">
    <property type="entry name" value="Type I PLP-dependent aspartate aminotransferase-like (Major domain)"/>
    <property type="match status" value="1"/>
</dbReference>
<dbReference type="EMBL" id="DTMM01000010">
    <property type="protein sequence ID" value="HFT92451.1"/>
    <property type="molecule type" value="Genomic_DNA"/>
</dbReference>
<evidence type="ECO:0000256" key="1">
    <source>
        <dbReference type="ARBA" id="ARBA00001933"/>
    </source>
</evidence>
<comment type="cofactor">
    <cofactor evidence="1 5">
        <name>pyridoxal 5'-phosphate</name>
        <dbReference type="ChEBI" id="CHEBI:597326"/>
    </cofactor>
</comment>
<sequence length="380" mass="41711">MENQGYLEANDRLLQELDRSGQRKQLPTRGEISLSSNDYLNLSRHPQLIEKGIDELRRSGTGATGSRLLSGNHPLNRDLEVAIASFKNGPSALVFSTGYQANLSTIGALAELVDIFYSDALNHASLIDGLRLARKETIVFPHNDVQWIERDLEVRTRSTGTSPRFMVVTESLFSMEGDMAPLRKLSDLIDARDGLLLVDEAHATGTLGKEGRGGFEQEGLLWDPDRILVTGTFSKAMGGLGGFTVCHPDYRELLISRGRGFAYSTALPPAVLASNLEALRILGAGNDLVKALSQRVSELREALGAPPGQSPIIPVRGEKKALASFQEYLLESALWAPLIYPPTVPEGSEQIRLSVTLGWEKDWIRRIREAFHRETGLQAG</sequence>
<dbReference type="PANTHER" id="PTHR13693">
    <property type="entry name" value="CLASS II AMINOTRANSFERASE/8-AMINO-7-OXONONANOATE SYNTHASE"/>
    <property type="match status" value="1"/>
</dbReference>
<proteinExistence type="inferred from homology"/>
<keyword evidence="3" id="KW-0808">Transferase</keyword>
<feature type="domain" description="Aminotransferase class I/classII large" evidence="6">
    <location>
        <begin position="32"/>
        <end position="355"/>
    </location>
</feature>
<comment type="similarity">
    <text evidence="2">Belongs to the class-II pyridoxal-phosphate-dependent aminotransferase family. BioF subfamily.</text>
</comment>
<dbReference type="PROSITE" id="PS00599">
    <property type="entry name" value="AA_TRANSFER_CLASS_2"/>
    <property type="match status" value="1"/>
</dbReference>
<evidence type="ECO:0000313" key="7">
    <source>
        <dbReference type="EMBL" id="HFT92451.1"/>
    </source>
</evidence>
<dbReference type="InterPro" id="IPR015424">
    <property type="entry name" value="PyrdxlP-dep_Trfase"/>
</dbReference>
<accession>A0A7C3QSI0</accession>
<dbReference type="GO" id="GO:0016740">
    <property type="term" value="F:transferase activity"/>
    <property type="evidence" value="ECO:0007669"/>
    <property type="project" value="UniProtKB-KW"/>
</dbReference>
<dbReference type="GO" id="GO:0030170">
    <property type="term" value="F:pyridoxal phosphate binding"/>
    <property type="evidence" value="ECO:0007669"/>
    <property type="project" value="InterPro"/>
</dbReference>
<dbReference type="InterPro" id="IPR015421">
    <property type="entry name" value="PyrdxlP-dep_Trfase_major"/>
</dbReference>
<dbReference type="Pfam" id="PF00155">
    <property type="entry name" value="Aminotran_1_2"/>
    <property type="match status" value="1"/>
</dbReference>
<dbReference type="InterPro" id="IPR050087">
    <property type="entry name" value="AON_synthase_class-II"/>
</dbReference>
<dbReference type="SUPFAM" id="SSF53383">
    <property type="entry name" value="PLP-dependent transferases"/>
    <property type="match status" value="1"/>
</dbReference>
<comment type="caution">
    <text evidence="7">The sequence shown here is derived from an EMBL/GenBank/DDBJ whole genome shotgun (WGS) entry which is preliminary data.</text>
</comment>
<dbReference type="InterPro" id="IPR004839">
    <property type="entry name" value="Aminotransferase_I/II_large"/>
</dbReference>
<name>A0A7C3QSI0_9BACT</name>
<evidence type="ECO:0000256" key="5">
    <source>
        <dbReference type="RuleBase" id="RU003693"/>
    </source>
</evidence>
<dbReference type="AlphaFoldDB" id="A0A7C3QSI0"/>
<gene>
    <name evidence="7" type="ORF">ENX03_00645</name>
</gene>
<evidence type="ECO:0000256" key="3">
    <source>
        <dbReference type="ARBA" id="ARBA00022679"/>
    </source>
</evidence>
<dbReference type="PANTHER" id="PTHR13693:SF77">
    <property type="entry name" value="8-AMINO-7-OXONONANOATE SYNTHASE"/>
    <property type="match status" value="1"/>
</dbReference>
<evidence type="ECO:0000256" key="4">
    <source>
        <dbReference type="ARBA" id="ARBA00022898"/>
    </source>
</evidence>
<dbReference type="InterPro" id="IPR015422">
    <property type="entry name" value="PyrdxlP-dep_Trfase_small"/>
</dbReference>
<organism evidence="7">
    <name type="scientific">Leptospirillum ferriphilum</name>
    <dbReference type="NCBI Taxonomy" id="178606"/>
    <lineage>
        <taxon>Bacteria</taxon>
        <taxon>Pseudomonadati</taxon>
        <taxon>Nitrospirota</taxon>
        <taxon>Nitrospiria</taxon>
        <taxon>Nitrospirales</taxon>
        <taxon>Nitrospiraceae</taxon>
        <taxon>Leptospirillum</taxon>
    </lineage>
</organism>
<evidence type="ECO:0000256" key="2">
    <source>
        <dbReference type="ARBA" id="ARBA00010008"/>
    </source>
</evidence>
<protein>
    <submittedName>
        <fullName evidence="7">8-amino-7-oxononanoate synthase</fullName>
    </submittedName>
</protein>
<keyword evidence="4 5" id="KW-0663">Pyridoxal phosphate</keyword>